<proteinExistence type="predicted"/>
<dbReference type="Proteomes" id="UP000016931">
    <property type="component" value="Unassembled WGS sequence"/>
</dbReference>
<name>N1QMS5_SPHMS</name>
<feature type="compositionally biased region" description="Acidic residues" evidence="1">
    <location>
        <begin position="148"/>
        <end position="160"/>
    </location>
</feature>
<feature type="compositionally biased region" description="Basic and acidic residues" evidence="1">
    <location>
        <begin position="130"/>
        <end position="147"/>
    </location>
</feature>
<dbReference type="AlphaFoldDB" id="N1QMS5"/>
<protein>
    <recommendedName>
        <fullName evidence="4">Myb-like domain-containing protein</fullName>
    </recommendedName>
</protein>
<sequence length="160" mass="17123">MAADTFTEREKDMMAFAWQCFDDEPKVNWQKLAGLMGMSNERSAANAWGRIKKKLAQRVASANDGDNDDEGSAAAASSTPKSKATTGKKRGRKPASAADDHHDDDDEDAKPPPKKSRAKKAKGGASKALAVKDEVDDSAKAIKAEKVEDGDEDEENGGLN</sequence>
<reference evidence="2 3" key="1">
    <citation type="journal article" date="2012" name="PLoS Pathog.">
        <title>Diverse lifestyles and strategies of plant pathogenesis encoded in the genomes of eighteen Dothideomycetes fungi.</title>
        <authorList>
            <person name="Ohm R.A."/>
            <person name="Feau N."/>
            <person name="Henrissat B."/>
            <person name="Schoch C.L."/>
            <person name="Horwitz B.A."/>
            <person name="Barry K.W."/>
            <person name="Condon B.J."/>
            <person name="Copeland A.C."/>
            <person name="Dhillon B."/>
            <person name="Glaser F."/>
            <person name="Hesse C.N."/>
            <person name="Kosti I."/>
            <person name="LaButti K."/>
            <person name="Lindquist E.A."/>
            <person name="Lucas S."/>
            <person name="Salamov A.A."/>
            <person name="Bradshaw R.E."/>
            <person name="Ciuffetti L."/>
            <person name="Hamelin R.C."/>
            <person name="Kema G.H.J."/>
            <person name="Lawrence C."/>
            <person name="Scott J.A."/>
            <person name="Spatafora J.W."/>
            <person name="Turgeon B.G."/>
            <person name="de Wit P.J.G.M."/>
            <person name="Zhong S."/>
            <person name="Goodwin S.B."/>
            <person name="Grigoriev I.V."/>
        </authorList>
    </citation>
    <scope>NUCLEOTIDE SEQUENCE [LARGE SCALE GENOMIC DNA]</scope>
    <source>
        <strain evidence="2 3">SO2202</strain>
    </source>
</reference>
<keyword evidence="3" id="KW-1185">Reference proteome</keyword>
<evidence type="ECO:0000256" key="1">
    <source>
        <dbReference type="SAM" id="MobiDB-lite"/>
    </source>
</evidence>
<gene>
    <name evidence="2" type="ORF">SEPMUDRAFT_104602</name>
</gene>
<evidence type="ECO:0000313" key="3">
    <source>
        <dbReference type="Proteomes" id="UP000016931"/>
    </source>
</evidence>
<organism evidence="2 3">
    <name type="scientific">Sphaerulina musiva (strain SO2202)</name>
    <name type="common">Poplar stem canker fungus</name>
    <name type="synonym">Septoria musiva</name>
    <dbReference type="NCBI Taxonomy" id="692275"/>
    <lineage>
        <taxon>Eukaryota</taxon>
        <taxon>Fungi</taxon>
        <taxon>Dikarya</taxon>
        <taxon>Ascomycota</taxon>
        <taxon>Pezizomycotina</taxon>
        <taxon>Dothideomycetes</taxon>
        <taxon>Dothideomycetidae</taxon>
        <taxon>Mycosphaerellales</taxon>
        <taxon>Mycosphaerellaceae</taxon>
        <taxon>Sphaerulina</taxon>
    </lineage>
</organism>
<accession>N1QMS5</accession>
<dbReference type="RefSeq" id="XP_016765454.1">
    <property type="nucleotide sequence ID" value="XM_016900545.1"/>
</dbReference>
<dbReference type="OMA" id="TNAWGRI"/>
<feature type="region of interest" description="Disordered" evidence="1">
    <location>
        <begin position="56"/>
        <end position="160"/>
    </location>
</feature>
<dbReference type="STRING" id="692275.N1QMS5"/>
<feature type="compositionally biased region" description="Basic residues" evidence="1">
    <location>
        <begin position="112"/>
        <end position="122"/>
    </location>
</feature>
<feature type="compositionally biased region" description="Low complexity" evidence="1">
    <location>
        <begin position="72"/>
        <end position="85"/>
    </location>
</feature>
<dbReference type="GeneID" id="27897682"/>
<dbReference type="eggNOG" id="ENOG502SW29">
    <property type="taxonomic scope" value="Eukaryota"/>
</dbReference>
<evidence type="ECO:0008006" key="4">
    <source>
        <dbReference type="Google" id="ProtNLM"/>
    </source>
</evidence>
<dbReference type="HOGENOM" id="CLU_1653221_0_0_1"/>
<dbReference type="EMBL" id="KB456260">
    <property type="protein sequence ID" value="EMF17333.1"/>
    <property type="molecule type" value="Genomic_DNA"/>
</dbReference>
<evidence type="ECO:0000313" key="2">
    <source>
        <dbReference type="EMBL" id="EMF17333.1"/>
    </source>
</evidence>
<dbReference type="OrthoDB" id="5403747at2759"/>